<dbReference type="GO" id="GO:0006826">
    <property type="term" value="P:iron ion transport"/>
    <property type="evidence" value="ECO:0007669"/>
    <property type="project" value="UniProtKB-KW"/>
</dbReference>
<evidence type="ECO:0000256" key="10">
    <source>
        <dbReference type="ARBA" id="ARBA00023237"/>
    </source>
</evidence>
<dbReference type="Gene3D" id="2.40.170.20">
    <property type="entry name" value="TonB-dependent receptor, beta-barrel domain"/>
    <property type="match status" value="1"/>
</dbReference>
<evidence type="ECO:0000256" key="9">
    <source>
        <dbReference type="ARBA" id="ARBA00023136"/>
    </source>
</evidence>
<evidence type="ECO:0000256" key="6">
    <source>
        <dbReference type="ARBA" id="ARBA00023004"/>
    </source>
</evidence>
<proteinExistence type="inferred from homology"/>
<evidence type="ECO:0000256" key="7">
    <source>
        <dbReference type="ARBA" id="ARBA00023065"/>
    </source>
</evidence>
<evidence type="ECO:0000313" key="17">
    <source>
        <dbReference type="Proteomes" id="UP000282211"/>
    </source>
</evidence>
<keyword evidence="5 11" id="KW-0812">Transmembrane</keyword>
<keyword evidence="17" id="KW-1185">Reference proteome</keyword>
<reference evidence="16 17" key="1">
    <citation type="submission" date="2018-10" db="EMBL/GenBank/DDBJ databases">
        <title>Genomic Encyclopedia of Type Strains, Phase IV (KMG-IV): sequencing the most valuable type-strain genomes for metagenomic binning, comparative biology and taxonomic classification.</title>
        <authorList>
            <person name="Goeker M."/>
        </authorList>
    </citation>
    <scope>NUCLEOTIDE SEQUENCE [LARGE SCALE GENOMIC DNA]</scope>
    <source>
        <strain evidence="16 17">DSM 22008</strain>
    </source>
</reference>
<dbReference type="FunCoup" id="A0A420WJJ8">
    <property type="interactions" value="45"/>
</dbReference>
<dbReference type="EMBL" id="RBII01000001">
    <property type="protein sequence ID" value="RKQ71102.1"/>
    <property type="molecule type" value="Genomic_DNA"/>
</dbReference>
<dbReference type="Pfam" id="PF00593">
    <property type="entry name" value="TonB_dep_Rec_b-barrel"/>
    <property type="match status" value="1"/>
</dbReference>
<feature type="domain" description="TonB-dependent receptor plug" evidence="15">
    <location>
        <begin position="46"/>
        <end position="156"/>
    </location>
</feature>
<protein>
    <submittedName>
        <fullName evidence="16">Iron complex outermembrane receptor protein</fullName>
    </submittedName>
</protein>
<evidence type="ECO:0000256" key="11">
    <source>
        <dbReference type="PROSITE-ProRule" id="PRU01360"/>
    </source>
</evidence>
<dbReference type="InterPro" id="IPR039426">
    <property type="entry name" value="TonB-dep_rcpt-like"/>
</dbReference>
<dbReference type="InterPro" id="IPR000531">
    <property type="entry name" value="Beta-barrel_TonB"/>
</dbReference>
<organism evidence="16 17">
    <name type="scientific">Litorimonas taeanensis</name>
    <dbReference type="NCBI Taxonomy" id="568099"/>
    <lineage>
        <taxon>Bacteria</taxon>
        <taxon>Pseudomonadati</taxon>
        <taxon>Pseudomonadota</taxon>
        <taxon>Alphaproteobacteria</taxon>
        <taxon>Maricaulales</taxon>
        <taxon>Robiginitomaculaceae</taxon>
    </lineage>
</organism>
<dbReference type="InterPro" id="IPR012910">
    <property type="entry name" value="Plug_dom"/>
</dbReference>
<name>A0A420WJJ8_9PROT</name>
<comment type="subcellular location">
    <subcellularLocation>
        <location evidence="1 11">Cell outer membrane</location>
        <topology evidence="1 11">Multi-pass membrane protein</topology>
    </subcellularLocation>
</comment>
<keyword evidence="10 11" id="KW-0998">Cell outer membrane</keyword>
<keyword evidence="2 11" id="KW-0813">Transport</keyword>
<dbReference type="PROSITE" id="PS52016">
    <property type="entry name" value="TONB_DEPENDENT_REC_3"/>
    <property type="match status" value="1"/>
</dbReference>
<evidence type="ECO:0000256" key="5">
    <source>
        <dbReference type="ARBA" id="ARBA00022692"/>
    </source>
</evidence>
<dbReference type="RefSeq" id="WP_147405829.1">
    <property type="nucleotide sequence ID" value="NZ_RBII01000001.1"/>
</dbReference>
<evidence type="ECO:0000256" key="3">
    <source>
        <dbReference type="ARBA" id="ARBA00022452"/>
    </source>
</evidence>
<dbReference type="Pfam" id="PF07715">
    <property type="entry name" value="Plug"/>
    <property type="match status" value="1"/>
</dbReference>
<keyword evidence="3 11" id="KW-1134">Transmembrane beta strand</keyword>
<keyword evidence="7" id="KW-0406">Ion transport</keyword>
<keyword evidence="6" id="KW-0408">Iron</keyword>
<evidence type="ECO:0000256" key="2">
    <source>
        <dbReference type="ARBA" id="ARBA00022448"/>
    </source>
</evidence>
<dbReference type="InterPro" id="IPR036942">
    <property type="entry name" value="Beta-barrel_TonB_sf"/>
</dbReference>
<dbReference type="Proteomes" id="UP000282211">
    <property type="component" value="Unassembled WGS sequence"/>
</dbReference>
<feature type="domain" description="TonB-dependent receptor-like beta-barrel" evidence="14">
    <location>
        <begin position="282"/>
        <end position="707"/>
    </location>
</feature>
<dbReference type="PANTHER" id="PTHR32552">
    <property type="entry name" value="FERRICHROME IRON RECEPTOR-RELATED"/>
    <property type="match status" value="1"/>
</dbReference>
<comment type="caution">
    <text evidence="16">The sequence shown here is derived from an EMBL/GenBank/DDBJ whole genome shotgun (WGS) entry which is preliminary data.</text>
</comment>
<dbReference type="OrthoDB" id="7313036at2"/>
<dbReference type="InParanoid" id="A0A420WJJ8"/>
<evidence type="ECO:0000256" key="12">
    <source>
        <dbReference type="RuleBase" id="RU003357"/>
    </source>
</evidence>
<keyword evidence="16" id="KW-0675">Receptor</keyword>
<feature type="chain" id="PRO_5019409932" evidence="13">
    <location>
        <begin position="31"/>
        <end position="740"/>
    </location>
</feature>
<keyword evidence="4" id="KW-0410">Iron transport</keyword>
<keyword evidence="9 11" id="KW-0472">Membrane</keyword>
<evidence type="ECO:0000313" key="16">
    <source>
        <dbReference type="EMBL" id="RKQ71102.1"/>
    </source>
</evidence>
<keyword evidence="13" id="KW-0732">Signal</keyword>
<accession>A0A420WJJ8</accession>
<comment type="similarity">
    <text evidence="11 12">Belongs to the TonB-dependent receptor family.</text>
</comment>
<gene>
    <name evidence="16" type="ORF">DES40_0410</name>
</gene>
<evidence type="ECO:0000256" key="8">
    <source>
        <dbReference type="ARBA" id="ARBA00023077"/>
    </source>
</evidence>
<evidence type="ECO:0000259" key="14">
    <source>
        <dbReference type="Pfam" id="PF00593"/>
    </source>
</evidence>
<evidence type="ECO:0000256" key="1">
    <source>
        <dbReference type="ARBA" id="ARBA00004571"/>
    </source>
</evidence>
<sequence>MLSNTSNFKAGTILGLSLLMMSSALTPAFAQVDEVIVTAQKREQSLQDVPLSVAVMQNEKLDVLSSGGEDILFLNARVPSLYAETSFGRAFPRFYIRGLGNTDFDLNANQPVSFVYDNVVLETPGLKGFPVFDLERIEILRGPQGTLFGRNTPAGVIKFESAKPTQETEGYGRVSYGRFNSVDAEGAISGGLTENLSARVSALFQTRDDYVDNTVEGASESGFEEYEELAGRLQLLWTPDDRSSALLNIHGRSLDGGSRVFRANVIEPGVGGFVDSFDRFVATQDAPQNLNVDNLGVTLTVNTDIGPGTLTTISAYETVSLDARGDVDGGQGAVFAPPSGPGFIPFSAESADNITDHMQATQEIRYNWDSSDKLNVTFGGFAFYENLELENISYDTLSDSTLNGLAVQDQETVALALFGSTEYKATDDITVTGGVRLSYENKKFEASRLIGPFGAPALGPLTEDLKSTVLTGDLAVDYKVNDNVNVYARYARGFRAPNVQGRLVFGDFITVADTETIDSVETGVKTKTADGRATFNVSAFYFRTKDQQLTAVGGAGNFNQLLNADAVDGYGFEIDAAVSPVKGFDLTAGMSYNHTSIDDEDLEVGICGAPCTVLDPINAATGNALIDGNSLPQAPRLVANMTARYGVPISEGSELFVYGDVAHRSKVNFFLYESSEFRSDSLTEVGLRGGYINHDGGLEIAGFVRNLFNETELEGAVDFNNFTGFINEPTIYGAEITKRF</sequence>
<dbReference type="GO" id="GO:0009279">
    <property type="term" value="C:cell outer membrane"/>
    <property type="evidence" value="ECO:0007669"/>
    <property type="project" value="UniProtKB-SubCell"/>
</dbReference>
<keyword evidence="8 12" id="KW-0798">TonB box</keyword>
<dbReference type="SUPFAM" id="SSF56935">
    <property type="entry name" value="Porins"/>
    <property type="match status" value="1"/>
</dbReference>
<dbReference type="PANTHER" id="PTHR32552:SF81">
    <property type="entry name" value="TONB-DEPENDENT OUTER MEMBRANE RECEPTOR"/>
    <property type="match status" value="1"/>
</dbReference>
<evidence type="ECO:0000256" key="4">
    <source>
        <dbReference type="ARBA" id="ARBA00022496"/>
    </source>
</evidence>
<feature type="signal peptide" evidence="13">
    <location>
        <begin position="1"/>
        <end position="30"/>
    </location>
</feature>
<evidence type="ECO:0000256" key="13">
    <source>
        <dbReference type="SAM" id="SignalP"/>
    </source>
</evidence>
<evidence type="ECO:0000259" key="15">
    <source>
        <dbReference type="Pfam" id="PF07715"/>
    </source>
</evidence>
<dbReference type="AlphaFoldDB" id="A0A420WJJ8"/>